<dbReference type="Proteomes" id="UP000287330">
    <property type="component" value="Unassembled WGS sequence"/>
</dbReference>
<name>A0A432XFK3_9GAMM</name>
<feature type="domain" description="Teneurin-like YD-shell" evidence="4">
    <location>
        <begin position="12"/>
        <end position="107"/>
    </location>
</feature>
<accession>A0A432XFK3</accession>
<protein>
    <submittedName>
        <fullName evidence="5">Uncharacterized protein</fullName>
    </submittedName>
</protein>
<dbReference type="InterPro" id="IPR028048">
    <property type="entry name" value="Tox-HNH-EHHH"/>
</dbReference>
<dbReference type="InterPro" id="IPR056823">
    <property type="entry name" value="TEN-like_YD-shell"/>
</dbReference>
<reference evidence="6" key="1">
    <citation type="journal article" date="2018" name="Front. Microbiol.">
        <title>Genome-Based Analysis Reveals the Taxonomy and Diversity of the Family Idiomarinaceae.</title>
        <authorList>
            <person name="Liu Y."/>
            <person name="Lai Q."/>
            <person name="Shao Z."/>
        </authorList>
    </citation>
    <scope>NUCLEOTIDE SEQUENCE [LARGE SCALE GENOMIC DNA]</scope>
    <source>
        <strain evidence="6">F23</strain>
    </source>
</reference>
<feature type="region of interest" description="Disordered" evidence="2">
    <location>
        <begin position="184"/>
        <end position="275"/>
    </location>
</feature>
<sequence>KLIAKRSGSTVRYFHSDYLGSTAATSNASGTILSRQHYQPFGAGIETPDNEVGYTGHKYDRDTGLVYMQARYYDPVIGRFYSNDPVGYTSANPVMSFNRYLYVNNNPYKYTDPNGEFLDAIVDIGLIAYDLYDMATAGINATNTASLGANVAGLFIPGATGLGTAVRAGDKAVDTVSVTSNQALRQAKDANGIPRSAQPDKTIKPGTPEGNAAGLDSRNVKQYEYTNGAGEKITIRQDKAASYGQGGKGDQKPHFNAGPSKEGKLKQHHYYEDKR</sequence>
<keyword evidence="1" id="KW-0677">Repeat</keyword>
<dbReference type="AlphaFoldDB" id="A0A432XFK3"/>
<comment type="caution">
    <text evidence="5">The sequence shown here is derived from an EMBL/GenBank/DDBJ whole genome shotgun (WGS) entry which is preliminary data.</text>
</comment>
<evidence type="ECO:0000313" key="5">
    <source>
        <dbReference type="EMBL" id="RUO47392.1"/>
    </source>
</evidence>
<feature type="non-terminal residue" evidence="5">
    <location>
        <position position="1"/>
    </location>
</feature>
<keyword evidence="6" id="KW-1185">Reference proteome</keyword>
<dbReference type="Pfam" id="PF15657">
    <property type="entry name" value="Tox-HNH-EHHH"/>
    <property type="match status" value="1"/>
</dbReference>
<evidence type="ECO:0000259" key="3">
    <source>
        <dbReference type="Pfam" id="PF15657"/>
    </source>
</evidence>
<dbReference type="PANTHER" id="PTHR32305">
    <property type="match status" value="1"/>
</dbReference>
<feature type="domain" description="HNH/Endo VII superfamily nuclease toxins" evidence="3">
    <location>
        <begin position="221"/>
        <end position="271"/>
    </location>
</feature>
<evidence type="ECO:0000313" key="6">
    <source>
        <dbReference type="Proteomes" id="UP000287330"/>
    </source>
</evidence>
<proteinExistence type="predicted"/>
<evidence type="ECO:0000256" key="1">
    <source>
        <dbReference type="ARBA" id="ARBA00022737"/>
    </source>
</evidence>
<dbReference type="InterPro" id="IPR022385">
    <property type="entry name" value="Rhs_assc_core"/>
</dbReference>
<dbReference type="Gene3D" id="2.180.10.10">
    <property type="entry name" value="RHS repeat-associated core"/>
    <property type="match status" value="1"/>
</dbReference>
<dbReference type="NCBIfam" id="TIGR03696">
    <property type="entry name" value="Rhs_assc_core"/>
    <property type="match status" value="1"/>
</dbReference>
<evidence type="ECO:0000259" key="4">
    <source>
        <dbReference type="Pfam" id="PF25023"/>
    </source>
</evidence>
<evidence type="ECO:0000256" key="2">
    <source>
        <dbReference type="SAM" id="MobiDB-lite"/>
    </source>
</evidence>
<dbReference type="Pfam" id="PF25023">
    <property type="entry name" value="TEN_YD-shell"/>
    <property type="match status" value="1"/>
</dbReference>
<feature type="compositionally biased region" description="Basic and acidic residues" evidence="2">
    <location>
        <begin position="261"/>
        <end position="275"/>
    </location>
</feature>
<dbReference type="EMBL" id="PIPV01000028">
    <property type="protein sequence ID" value="RUO47392.1"/>
    <property type="molecule type" value="Genomic_DNA"/>
</dbReference>
<gene>
    <name evidence="5" type="ORF">CWE25_13370</name>
</gene>
<dbReference type="InterPro" id="IPR050708">
    <property type="entry name" value="T6SS_VgrG/RHS"/>
</dbReference>
<organism evidence="5 6">
    <name type="scientific">Idiomarina fontislapidosi</name>
    <dbReference type="NCBI Taxonomy" id="263723"/>
    <lineage>
        <taxon>Bacteria</taxon>
        <taxon>Pseudomonadati</taxon>
        <taxon>Pseudomonadota</taxon>
        <taxon>Gammaproteobacteria</taxon>
        <taxon>Alteromonadales</taxon>
        <taxon>Idiomarinaceae</taxon>
        <taxon>Idiomarina</taxon>
    </lineage>
</organism>
<dbReference type="PANTHER" id="PTHR32305:SF15">
    <property type="entry name" value="PROTEIN RHSA-RELATED"/>
    <property type="match status" value="1"/>
</dbReference>